<evidence type="ECO:0000313" key="3">
    <source>
        <dbReference type="Proteomes" id="UP000018444"/>
    </source>
</evidence>
<dbReference type="RefSeq" id="WP_004984345.1">
    <property type="nucleotide sequence ID" value="NZ_KB849708.1"/>
</dbReference>
<proteinExistence type="predicted"/>
<dbReference type="Proteomes" id="UP000018444">
    <property type="component" value="Unassembled WGS sequence"/>
</dbReference>
<dbReference type="EMBL" id="APPZ01000010">
    <property type="protein sequence ID" value="ENV71454.1"/>
    <property type="molecule type" value="Genomic_DNA"/>
</dbReference>
<sequence length="257" mass="30518">MAPEDIKNLLAFGGVFFSALTAIAMIFYKFKEFENHHENFLNKKLKSSIEYDEKFSKNARKNNFSKHVKDAAACDLVGSKDVDSFLVDLLLELNERKLIDLNEMMYLFKRGYKFGYLKYEKNIDIYECFSFRFSKSNSLQYYSNVEKVKNTKKMASISFYAFFIVLILYSLFFSYLVLTSTNFYDFAFPVIFGTITFFLAFLFPMLAIAMDDTSMFLSKFYNAYRIYDEQKKKEDREKLDMQSNSTCSNYSEYRRRY</sequence>
<gene>
    <name evidence="2" type="ORF">F946_03133</name>
</gene>
<keyword evidence="1" id="KW-1133">Transmembrane helix</keyword>
<evidence type="ECO:0000313" key="2">
    <source>
        <dbReference type="EMBL" id="ENV71454.1"/>
    </source>
</evidence>
<dbReference type="AlphaFoldDB" id="N9CLR3"/>
<feature type="transmembrane region" description="Helical" evidence="1">
    <location>
        <begin position="157"/>
        <end position="178"/>
    </location>
</feature>
<keyword evidence="1" id="KW-0812">Transmembrane</keyword>
<organism evidence="2 3">
    <name type="scientific">Acinetobacter johnsonii ANC 3681</name>
    <dbReference type="NCBI Taxonomy" id="1217662"/>
    <lineage>
        <taxon>Bacteria</taxon>
        <taxon>Pseudomonadati</taxon>
        <taxon>Pseudomonadota</taxon>
        <taxon>Gammaproteobacteria</taxon>
        <taxon>Moraxellales</taxon>
        <taxon>Moraxellaceae</taxon>
        <taxon>Acinetobacter</taxon>
    </lineage>
</organism>
<protein>
    <submittedName>
        <fullName evidence="2">Uncharacterized protein</fullName>
    </submittedName>
</protein>
<feature type="transmembrane region" description="Helical" evidence="1">
    <location>
        <begin position="190"/>
        <end position="210"/>
    </location>
</feature>
<feature type="transmembrane region" description="Helical" evidence="1">
    <location>
        <begin position="6"/>
        <end position="28"/>
    </location>
</feature>
<evidence type="ECO:0000256" key="1">
    <source>
        <dbReference type="SAM" id="Phobius"/>
    </source>
</evidence>
<reference evidence="2 3" key="1">
    <citation type="submission" date="2013-02" db="EMBL/GenBank/DDBJ databases">
        <title>The Genome Sequence of Acinetobacter johnsonii ANC 3681.</title>
        <authorList>
            <consortium name="The Broad Institute Genome Sequencing Platform"/>
            <consortium name="The Broad Institute Genome Sequencing Center for Infectious Disease"/>
            <person name="Cerqueira G."/>
            <person name="Feldgarden M."/>
            <person name="Courvalin P."/>
            <person name="Perichon B."/>
            <person name="Grillot-Courvalin C."/>
            <person name="Clermont D."/>
            <person name="Rocha E."/>
            <person name="Yoon E.-J."/>
            <person name="Nemec A."/>
            <person name="Walker B."/>
            <person name="Young S.K."/>
            <person name="Zeng Q."/>
            <person name="Gargeya S."/>
            <person name="Fitzgerald M."/>
            <person name="Haas B."/>
            <person name="Abouelleil A."/>
            <person name="Alvarado L."/>
            <person name="Arachchi H.M."/>
            <person name="Berlin A.M."/>
            <person name="Chapman S.B."/>
            <person name="Dewar J."/>
            <person name="Goldberg J."/>
            <person name="Griggs A."/>
            <person name="Gujja S."/>
            <person name="Hansen M."/>
            <person name="Howarth C."/>
            <person name="Imamovic A."/>
            <person name="Larimer J."/>
            <person name="McCowan C."/>
            <person name="Murphy C."/>
            <person name="Neiman D."/>
            <person name="Pearson M."/>
            <person name="Priest M."/>
            <person name="Roberts A."/>
            <person name="Saif S."/>
            <person name="Shea T."/>
            <person name="Sisk P."/>
            <person name="Sykes S."/>
            <person name="Wortman J."/>
            <person name="Nusbaum C."/>
            <person name="Birren B."/>
        </authorList>
    </citation>
    <scope>NUCLEOTIDE SEQUENCE [LARGE SCALE GENOMIC DNA]</scope>
    <source>
        <strain evidence="2 3">ANC 3681</strain>
    </source>
</reference>
<name>N9CLR3_ACIJO</name>
<dbReference type="HOGENOM" id="CLU_1052220_0_0_6"/>
<dbReference type="GeneID" id="56340276"/>
<accession>N9CLR3</accession>
<keyword evidence="1" id="KW-0472">Membrane</keyword>
<dbReference type="PATRIC" id="fig|1217662.4.peg.3033"/>
<comment type="caution">
    <text evidence="2">The sequence shown here is derived from an EMBL/GenBank/DDBJ whole genome shotgun (WGS) entry which is preliminary data.</text>
</comment>